<dbReference type="EMBL" id="JABFCR010000034">
    <property type="protein sequence ID" value="NNU34170.1"/>
    <property type="molecule type" value="Genomic_DNA"/>
</dbReference>
<proteinExistence type="predicted"/>
<evidence type="ECO:0000256" key="1">
    <source>
        <dbReference type="ARBA" id="ARBA00022723"/>
    </source>
</evidence>
<feature type="domain" description="Sulfatase N-terminal" evidence="3">
    <location>
        <begin position="37"/>
        <end position="141"/>
    </location>
</feature>
<keyword evidence="1" id="KW-0479">Metal-binding</keyword>
<sequence>MFPTKDLPQFKAGAASLATKGNKWALQRGLFHMGYGDYEKQIPRIRSNYYGMMRLIDDQMRGLMNYLKQNDLYDNTIVIFVADHGDFTGQYGLIKKGVEVPECLTRIPMIWHGPGIMKNKLPHSAHVSNVDIMPTICTMIGAPIPDGVQGRSLWPLLTGKPYPKEEFSSMMVQQGFGGLNYVNFEEYDPYTRDGTVTKGRQEADELNTGAKAEPYGCCAKTTGNWPTICRARDNCIT</sequence>
<dbReference type="InterPro" id="IPR017850">
    <property type="entry name" value="Alkaline_phosphatase_core_sf"/>
</dbReference>
<evidence type="ECO:0000313" key="5">
    <source>
        <dbReference type="Proteomes" id="UP000566071"/>
    </source>
</evidence>
<keyword evidence="2" id="KW-0378">Hydrolase</keyword>
<reference evidence="4 5" key="1">
    <citation type="submission" date="2020-05" db="EMBL/GenBank/DDBJ databases">
        <authorList>
            <person name="Khan S.A."/>
            <person name="Jeon C.O."/>
            <person name="Chun B.H."/>
        </authorList>
    </citation>
    <scope>NUCLEOTIDE SEQUENCE [LARGE SCALE GENOMIC DNA]</scope>
    <source>
        <strain evidence="4 5">S1162</strain>
    </source>
</reference>
<dbReference type="Pfam" id="PF00884">
    <property type="entry name" value="Sulfatase"/>
    <property type="match status" value="1"/>
</dbReference>
<dbReference type="SUPFAM" id="SSF53649">
    <property type="entry name" value="Alkaline phosphatase-like"/>
    <property type="match status" value="1"/>
</dbReference>
<gene>
    <name evidence="4" type="ORF">HK413_08470</name>
</gene>
<dbReference type="Gene3D" id="3.40.720.10">
    <property type="entry name" value="Alkaline Phosphatase, subunit A"/>
    <property type="match status" value="1"/>
</dbReference>
<organism evidence="4 5">
    <name type="scientific">Mucilaginibacter humi</name>
    <dbReference type="NCBI Taxonomy" id="2732510"/>
    <lineage>
        <taxon>Bacteria</taxon>
        <taxon>Pseudomonadati</taxon>
        <taxon>Bacteroidota</taxon>
        <taxon>Sphingobacteriia</taxon>
        <taxon>Sphingobacteriales</taxon>
        <taxon>Sphingobacteriaceae</taxon>
        <taxon>Mucilaginibacter</taxon>
    </lineage>
</organism>
<evidence type="ECO:0000313" key="4">
    <source>
        <dbReference type="EMBL" id="NNU34170.1"/>
    </source>
</evidence>
<accession>A0ABX1W6T7</accession>
<dbReference type="PANTHER" id="PTHR45953:SF1">
    <property type="entry name" value="IDURONATE 2-SULFATASE"/>
    <property type="match status" value="1"/>
</dbReference>
<dbReference type="RefSeq" id="WP_175269855.1">
    <property type="nucleotide sequence ID" value="NZ_JABFCR010000034.1"/>
</dbReference>
<name>A0ABX1W6T7_9SPHI</name>
<dbReference type="Proteomes" id="UP000566071">
    <property type="component" value="Unassembled WGS sequence"/>
</dbReference>
<keyword evidence="5" id="KW-1185">Reference proteome</keyword>
<comment type="caution">
    <text evidence="4">The sequence shown here is derived from an EMBL/GenBank/DDBJ whole genome shotgun (WGS) entry which is preliminary data.</text>
</comment>
<evidence type="ECO:0000259" key="3">
    <source>
        <dbReference type="Pfam" id="PF00884"/>
    </source>
</evidence>
<dbReference type="PANTHER" id="PTHR45953">
    <property type="entry name" value="IDURONATE 2-SULFATASE"/>
    <property type="match status" value="1"/>
</dbReference>
<evidence type="ECO:0000256" key="2">
    <source>
        <dbReference type="ARBA" id="ARBA00022801"/>
    </source>
</evidence>
<protein>
    <submittedName>
        <fullName evidence="4">Sulfatase-like hydrolase/transferase</fullName>
    </submittedName>
</protein>
<dbReference type="InterPro" id="IPR000917">
    <property type="entry name" value="Sulfatase_N"/>
</dbReference>